<gene>
    <name evidence="6" type="ordered locus">Sulba_0083</name>
</gene>
<keyword evidence="7" id="KW-1185">Reference proteome</keyword>
<dbReference type="SUPFAM" id="SSF55174">
    <property type="entry name" value="Alpha-L RNA-binding motif"/>
    <property type="match status" value="1"/>
</dbReference>
<dbReference type="InterPro" id="IPR006145">
    <property type="entry name" value="PsdUridine_synth_RsuA/RluA"/>
</dbReference>
<evidence type="ECO:0000313" key="7">
    <source>
        <dbReference type="Proteomes" id="UP000006176"/>
    </source>
</evidence>
<name>I3XTY8_SULBS</name>
<dbReference type="eggNOG" id="COG1187">
    <property type="taxonomic scope" value="Bacteria"/>
</dbReference>
<dbReference type="InterPro" id="IPR036986">
    <property type="entry name" value="S4_RNA-bd_sf"/>
</dbReference>
<dbReference type="CDD" id="cd00165">
    <property type="entry name" value="S4"/>
    <property type="match status" value="1"/>
</dbReference>
<evidence type="ECO:0000256" key="1">
    <source>
        <dbReference type="ARBA" id="ARBA00023235"/>
    </source>
</evidence>
<dbReference type="InterPro" id="IPR020103">
    <property type="entry name" value="PsdUridine_synth_cat_dom_sf"/>
</dbReference>
<reference evidence="6 7" key="1">
    <citation type="submission" date="2012-06" db="EMBL/GenBank/DDBJ databases">
        <title>Complete sequence of Sulfurospirillum barnesii SES-3.</title>
        <authorList>
            <consortium name="US DOE Joint Genome Institute"/>
            <person name="Lucas S."/>
            <person name="Han J."/>
            <person name="Lapidus A."/>
            <person name="Cheng J.-F."/>
            <person name="Goodwin L."/>
            <person name="Pitluck S."/>
            <person name="Peters L."/>
            <person name="Ovchinnikova G."/>
            <person name="Lu M."/>
            <person name="Detter J.C."/>
            <person name="Han C."/>
            <person name="Tapia R."/>
            <person name="Land M."/>
            <person name="Hauser L."/>
            <person name="Kyrpides N."/>
            <person name="Ivanova N."/>
            <person name="Pagani I."/>
            <person name="Stolz J."/>
            <person name="Arkin A."/>
            <person name="Dehal P."/>
            <person name="Oremland R."/>
            <person name="Saltikov C."/>
            <person name="Basu P."/>
            <person name="Hollibaugh J."/>
            <person name="Newman D."/>
            <person name="Stolyar S."/>
            <person name="Hazen T."/>
            <person name="Woyke T."/>
        </authorList>
    </citation>
    <scope>NUCLEOTIDE SEQUENCE [LARGE SCALE GENOMIC DNA]</scope>
    <source>
        <strain evidence="7">ATCC 700032 / DSM 10660 / SES-3</strain>
    </source>
</reference>
<dbReference type="Pfam" id="PF01479">
    <property type="entry name" value="S4"/>
    <property type="match status" value="1"/>
</dbReference>
<evidence type="ECO:0000256" key="4">
    <source>
        <dbReference type="PROSITE-ProRule" id="PRU00182"/>
    </source>
</evidence>
<dbReference type="EMBL" id="CP003333">
    <property type="protein sequence ID" value="AFL67412.1"/>
    <property type="molecule type" value="Genomic_DNA"/>
</dbReference>
<protein>
    <recommendedName>
        <fullName evidence="2">RNA pseudouridylate synthase</fullName>
    </recommendedName>
    <alternativeName>
        <fullName evidence="3">RNA-uridine isomerase</fullName>
    </alternativeName>
</protein>
<dbReference type="PROSITE" id="PS50889">
    <property type="entry name" value="S4"/>
    <property type="match status" value="1"/>
</dbReference>
<proteinExistence type="predicted"/>
<dbReference type="InterPro" id="IPR002942">
    <property type="entry name" value="S4_RNA-bd"/>
</dbReference>
<dbReference type="SMART" id="SM00363">
    <property type="entry name" value="S4"/>
    <property type="match status" value="1"/>
</dbReference>
<dbReference type="GO" id="GO:0000455">
    <property type="term" value="P:enzyme-directed rRNA pseudouridine synthesis"/>
    <property type="evidence" value="ECO:0007669"/>
    <property type="project" value="UniProtKB-ARBA"/>
</dbReference>
<evidence type="ECO:0000259" key="5">
    <source>
        <dbReference type="SMART" id="SM00363"/>
    </source>
</evidence>
<dbReference type="HOGENOM" id="CLU_024979_1_2_7"/>
<dbReference type="PANTHER" id="PTHR47683">
    <property type="entry name" value="PSEUDOURIDINE SYNTHASE FAMILY PROTEIN-RELATED"/>
    <property type="match status" value="1"/>
</dbReference>
<dbReference type="OrthoDB" id="9807213at2"/>
<dbReference type="SUPFAM" id="SSF55120">
    <property type="entry name" value="Pseudouridine synthase"/>
    <property type="match status" value="1"/>
</dbReference>
<dbReference type="InterPro" id="IPR042092">
    <property type="entry name" value="PsdUridine_s_RsuA/RluB/E/F_cat"/>
</dbReference>
<sequence length="261" mass="29684">MELMRLNKMISHNTHYSRREADELIKAGHVKVDGNVVQDLAIQVSFKNKIELGGKALFEKHGYSVIVYHKQKGELVSKKDDRGRKTIYDTLPSKFAHYLSVGRLDFASEGLLLLCDSPSVVSALMHSDLERVYYVKINGQVTPAMEKAMQEGLSVADARKGGHAKSEIYSMDFAPFVGYRIIKNAPTFSTIKVVINEGQNRELRRFFGYFDVEVMDLKRVSYGKIDLGMLKPGKHRFFTGSEYAALRDYLEYLKKEQGNDQ</sequence>
<dbReference type="InterPro" id="IPR050343">
    <property type="entry name" value="RsuA_PseudoU_synthase"/>
</dbReference>
<feature type="domain" description="RNA-binding S4" evidence="5">
    <location>
        <begin position="4"/>
        <end position="72"/>
    </location>
</feature>
<dbReference type="KEGG" id="sba:Sulba_0083"/>
<keyword evidence="4" id="KW-0694">RNA-binding</keyword>
<evidence type="ECO:0000256" key="3">
    <source>
        <dbReference type="ARBA" id="ARBA00033164"/>
    </source>
</evidence>
<dbReference type="NCBIfam" id="TIGR00093">
    <property type="entry name" value="pseudouridine synthase"/>
    <property type="match status" value="1"/>
</dbReference>
<dbReference type="Gene3D" id="3.30.70.580">
    <property type="entry name" value="Pseudouridine synthase I, catalytic domain, N-terminal subdomain"/>
    <property type="match status" value="1"/>
</dbReference>
<dbReference type="GO" id="GO:0120159">
    <property type="term" value="F:rRNA pseudouridine synthase activity"/>
    <property type="evidence" value="ECO:0007669"/>
    <property type="project" value="UniProtKB-ARBA"/>
</dbReference>
<organism evidence="6 7">
    <name type="scientific">Sulfurospirillum barnesii (strain ATCC 700032 / DSM 10660 / SES-3)</name>
    <dbReference type="NCBI Taxonomy" id="760154"/>
    <lineage>
        <taxon>Bacteria</taxon>
        <taxon>Pseudomonadati</taxon>
        <taxon>Campylobacterota</taxon>
        <taxon>Epsilonproteobacteria</taxon>
        <taxon>Campylobacterales</taxon>
        <taxon>Sulfurospirillaceae</taxon>
        <taxon>Sulfurospirillum</taxon>
    </lineage>
</organism>
<accession>I3XTY8</accession>
<dbReference type="PATRIC" id="fig|760154.4.peg.79"/>
<dbReference type="Gene3D" id="3.10.290.10">
    <property type="entry name" value="RNA-binding S4 domain"/>
    <property type="match status" value="1"/>
</dbReference>
<dbReference type="PANTHER" id="PTHR47683:SF2">
    <property type="entry name" value="RNA-BINDING S4 DOMAIN-CONTAINING PROTEIN"/>
    <property type="match status" value="1"/>
</dbReference>
<dbReference type="InterPro" id="IPR020094">
    <property type="entry name" value="TruA/RsuA/RluB/E/F_N"/>
</dbReference>
<dbReference type="Gene3D" id="3.30.70.1560">
    <property type="entry name" value="Alpha-L RNA-binding motif"/>
    <property type="match status" value="1"/>
</dbReference>
<dbReference type="STRING" id="760154.Sulba_0083"/>
<keyword evidence="1" id="KW-0413">Isomerase</keyword>
<dbReference type="AlphaFoldDB" id="I3XTY8"/>
<evidence type="ECO:0000313" key="6">
    <source>
        <dbReference type="EMBL" id="AFL67412.1"/>
    </source>
</evidence>
<dbReference type="GO" id="GO:0003723">
    <property type="term" value="F:RNA binding"/>
    <property type="evidence" value="ECO:0007669"/>
    <property type="project" value="UniProtKB-KW"/>
</dbReference>
<dbReference type="Proteomes" id="UP000006176">
    <property type="component" value="Chromosome"/>
</dbReference>
<dbReference type="Pfam" id="PF00849">
    <property type="entry name" value="PseudoU_synth_2"/>
    <property type="match status" value="1"/>
</dbReference>
<dbReference type="InterPro" id="IPR000748">
    <property type="entry name" value="PsdUridine_synth_RsuA/RluB/E/F"/>
</dbReference>
<evidence type="ECO:0000256" key="2">
    <source>
        <dbReference type="ARBA" id="ARBA00031870"/>
    </source>
</evidence>